<dbReference type="InterPro" id="IPR010679">
    <property type="entry name" value="DUF1254"/>
</dbReference>
<evidence type="ECO:0000313" key="3">
    <source>
        <dbReference type="EMBL" id="TYQ02995.1"/>
    </source>
</evidence>
<dbReference type="Pfam" id="PF06863">
    <property type="entry name" value="DUF1254"/>
    <property type="match status" value="1"/>
</dbReference>
<evidence type="ECO:0000259" key="1">
    <source>
        <dbReference type="Pfam" id="PF06742"/>
    </source>
</evidence>
<evidence type="ECO:0000259" key="2">
    <source>
        <dbReference type="Pfam" id="PF06863"/>
    </source>
</evidence>
<accession>A0A652YMD6</accession>
<protein>
    <recommendedName>
        <fullName evidence="4">DUF1254 domain-containing protein</fullName>
    </recommendedName>
</protein>
<dbReference type="AlphaFoldDB" id="A0A652YMD6"/>
<sequence length="473" mass="52594">MSTLRDARLTGDEVINTSFGTIELEHTFPTDASAELLFDQLDVQRAAQAYLWALPLVGFVTWRDRAAKTFGANNFGDFVVYETLREKRGIVTANLTTPYIINFSTLADGPVLIDYPAGPTAGGVLDFWQRPVVDLGLTGPDQGKGGGYVILGPNDDAAPFEDSGRYVARSATVNIFIAFRVLTQDADVMASSKRGLALARIGSAPTPVNFIEGVDTEWSATPSRGLGYWDDLATVLGEEPVREVDKALMAMLEPLGIVKGESFAPDERQQRLLLEGAALGELLVRTMQVNPRHTTPYWAGTSWYKLIDFEIEQETDTILQLDQRATLFYEAVTTTKGMVHPTPGVGQVYLTSKRDSEGRLVRADRTYRLHVPADVPVAQFWSLTLYSENTRRPYENGGNDIRSVSLDSRDEMLDFNEDGSIDLYIGPSAPETADNNWMKTVAEDGWFVYFRMYAATEPFFDKSWSLPDFDEIR</sequence>
<dbReference type="EMBL" id="VNIQ01000005">
    <property type="protein sequence ID" value="TYQ02995.1"/>
    <property type="molecule type" value="Genomic_DNA"/>
</dbReference>
<dbReference type="InterPro" id="IPR037049">
    <property type="entry name" value="DUF1214_C_sf"/>
</dbReference>
<organism evidence="3">
    <name type="scientific">Nocardia globerula</name>
    <dbReference type="NCBI Taxonomy" id="1818"/>
    <lineage>
        <taxon>Bacteria</taxon>
        <taxon>Bacillati</taxon>
        <taxon>Actinomycetota</taxon>
        <taxon>Actinomycetes</taxon>
        <taxon>Mycobacteriales</taxon>
        <taxon>Nocardiaceae</taxon>
        <taxon>Nocardia</taxon>
    </lineage>
</organism>
<proteinExistence type="predicted"/>
<comment type="caution">
    <text evidence="3">The sequence shown here is derived from an EMBL/GenBank/DDBJ whole genome shotgun (WGS) entry which is preliminary data.</text>
</comment>
<dbReference type="InterPro" id="IPR037050">
    <property type="entry name" value="DUF1254_sf"/>
</dbReference>
<dbReference type="SUPFAM" id="SSF160935">
    <property type="entry name" value="VPA0735-like"/>
    <property type="match status" value="1"/>
</dbReference>
<dbReference type="Gene3D" id="1.10.3360.10">
    <property type="entry name" value="VPA0735-like domain"/>
    <property type="match status" value="1"/>
</dbReference>
<dbReference type="Pfam" id="PF06742">
    <property type="entry name" value="DUF1214"/>
    <property type="match status" value="1"/>
</dbReference>
<dbReference type="Gene3D" id="2.60.40.1610">
    <property type="entry name" value="Domain of unknown function DUF1254"/>
    <property type="match status" value="1"/>
</dbReference>
<feature type="domain" description="DUF1254" evidence="2">
    <location>
        <begin position="78"/>
        <end position="187"/>
    </location>
</feature>
<name>A0A652YMD6_NOCGL</name>
<gene>
    <name evidence="3" type="ORF">FNL38_105144</name>
</gene>
<reference evidence="3" key="1">
    <citation type="submission" date="2019-07" db="EMBL/GenBank/DDBJ databases">
        <title>Genomic Encyclopedia of Type Strains, Phase IV (KMG-IV): sequencing the most valuable type-strain genomes for metagenomic binning, comparative biology and taxonomic classification.</title>
        <authorList>
            <person name="Goeker M."/>
        </authorList>
    </citation>
    <scope>NUCLEOTIDE SEQUENCE</scope>
    <source>
        <strain evidence="3">DSM 44596</strain>
    </source>
</reference>
<dbReference type="PANTHER" id="PTHR36509:SF3">
    <property type="entry name" value="SIGNAL PEPTIDE PROTEIN"/>
    <property type="match status" value="1"/>
</dbReference>
<dbReference type="Gene3D" id="2.60.120.600">
    <property type="entry name" value="Domain of unknown function DUF1214, C-terminal domain"/>
    <property type="match status" value="1"/>
</dbReference>
<evidence type="ECO:0008006" key="4">
    <source>
        <dbReference type="Google" id="ProtNLM"/>
    </source>
</evidence>
<dbReference type="InterPro" id="IPR010621">
    <property type="entry name" value="DUF1214"/>
</dbReference>
<feature type="domain" description="DUF1214" evidence="1">
    <location>
        <begin position="347"/>
        <end position="456"/>
    </location>
</feature>
<dbReference type="PANTHER" id="PTHR36509">
    <property type="entry name" value="BLL3101 PROTEIN"/>
    <property type="match status" value="1"/>
</dbReference>